<keyword evidence="3" id="KW-1185">Reference proteome</keyword>
<evidence type="ECO:0000256" key="1">
    <source>
        <dbReference type="SAM" id="MobiDB-lite"/>
    </source>
</evidence>
<feature type="compositionally biased region" description="Low complexity" evidence="1">
    <location>
        <begin position="415"/>
        <end position="425"/>
    </location>
</feature>
<dbReference type="EMBL" id="JH930532">
    <property type="protein sequence ID" value="EKM49152.1"/>
    <property type="molecule type" value="Genomic_DNA"/>
</dbReference>
<dbReference type="KEGG" id="pco:PHACADRAFT_33606"/>
<name>K5WG23_PHACS</name>
<dbReference type="OrthoDB" id="3332421at2759"/>
<dbReference type="InParanoid" id="K5WG23"/>
<evidence type="ECO:0000313" key="2">
    <source>
        <dbReference type="EMBL" id="EKM49152.1"/>
    </source>
</evidence>
<dbReference type="AlphaFoldDB" id="K5WG23"/>
<sequence>MNEGTRTASITQCKPSPPNQIPVNLDNDEKRATDAAAAVEIHNEYAQLLRNLEDDLQQVRRHELEGLYEISDPWLTADDEKRMAWNKFTWKMEDLETTLNQRRTGIELGLAPCSMRALLDLTKVTADFSRNEELHEYPRTRTPISLGLDELPRWPESERNTPVAVFHITERSISSIRMPEPAPLDPQVTIAASNEPYRNVQSPRGNRAPDNEVQELVSKITHEITQILDDQERRTGHLAEEPRIYTPTPSSRPGRSLVTRLEQAAAELLSETEGLEQDIGQRDALDMSSRRVQIETERLQEQSIREKMMKSQRRLFRDIARIEADTLVVPPDGLGSKALELAKSFANTITSLITPSKSDAPLTAPGDLQAENESTSKEPVKDTRARRFFRAIKGLLKRDERPNNDHSSFDPPAHSSPRLPRVLSPSPSPPAMHTASVLRIMRAESSSPPSPREEGNLDLSFTLDNPEVAQATQAIRGGLAAQPILVGGLHSLQLRDTLTTEGLRVQNYYLPDCALTMTRQQDWNPEHLGGNAYVSFVPTTGPNDPMHVLSIEWLDDNRETVKEMIKQLKDDPTAMLKLLEEELAEGENEYGNGKQLSTSIHRPDQSPCGSDVIDRTNSMASCQTPRYEHKCLNAIIDLILMHHNATSSSGSPASVLLASSDNVSTDALYHFNMETGMTEIGSPVPYGLPTNLVCKRLEDDPMRSKVRDNIKGLHLNPDTTLRPISSPEVPMIELPPPISRVSRPDTPHPSTALLDVTPERIRNMLESLMAAPRSPPDSEPSPVASSSEDQPSEDGSENVIKREATVEPFTRELSLERIRQAFSLCESSAPPPYANSQLCSPPSSEHAPDEPMPPLEDIPEDRDFNYETSSWKIDIRDPVHAVNGLPNESIGMFVGTYLRSSPPPLPVHFHVHFRQILMLFYQCVISEAIDYGINEYLNCTLRDLLADPDPLNGPLISSMFQPTSEWTGNPFLYAVERLRLRQISMFYEDLWDEGDTDLYNALAAIHSILTFRVDGPDATVIPRQRMAGMYGPPGEIPLLPCNHE</sequence>
<dbReference type="RefSeq" id="XP_007402301.1">
    <property type="nucleotide sequence ID" value="XM_007402239.1"/>
</dbReference>
<dbReference type="HOGENOM" id="CLU_292059_0_0_1"/>
<feature type="region of interest" description="Disordered" evidence="1">
    <location>
        <begin position="830"/>
        <end position="861"/>
    </location>
</feature>
<feature type="region of interest" description="Disordered" evidence="1">
    <location>
        <begin position="1"/>
        <end position="20"/>
    </location>
</feature>
<feature type="compositionally biased region" description="Polar residues" evidence="1">
    <location>
        <begin position="1"/>
        <end position="14"/>
    </location>
</feature>
<feature type="compositionally biased region" description="Basic and acidic residues" evidence="1">
    <location>
        <begin position="396"/>
        <end position="408"/>
    </location>
</feature>
<feature type="compositionally biased region" description="Basic and acidic residues" evidence="1">
    <location>
        <begin position="374"/>
        <end position="385"/>
    </location>
</feature>
<accession>K5WG23</accession>
<feature type="region of interest" description="Disordered" evidence="1">
    <location>
        <begin position="355"/>
        <end position="433"/>
    </location>
</feature>
<feature type="compositionally biased region" description="Polar residues" evidence="1">
    <location>
        <begin position="834"/>
        <end position="843"/>
    </location>
</feature>
<protein>
    <submittedName>
        <fullName evidence="2">Uncharacterized protein</fullName>
    </submittedName>
</protein>
<feature type="region of interest" description="Disordered" evidence="1">
    <location>
        <begin position="588"/>
        <end position="612"/>
    </location>
</feature>
<reference evidence="2 3" key="1">
    <citation type="journal article" date="2012" name="BMC Genomics">
        <title>Comparative genomics of the white-rot fungi, Phanerochaete carnosa and P. chrysosporium, to elucidate the genetic basis of the distinct wood types they colonize.</title>
        <authorList>
            <person name="Suzuki H."/>
            <person name="MacDonald J."/>
            <person name="Syed K."/>
            <person name="Salamov A."/>
            <person name="Hori C."/>
            <person name="Aerts A."/>
            <person name="Henrissat B."/>
            <person name="Wiebenga A."/>
            <person name="vanKuyk P.A."/>
            <person name="Barry K."/>
            <person name="Lindquist E."/>
            <person name="LaButti K."/>
            <person name="Lapidus A."/>
            <person name="Lucas S."/>
            <person name="Coutinho P."/>
            <person name="Gong Y."/>
            <person name="Samejima M."/>
            <person name="Mahadevan R."/>
            <person name="Abou-Zaid M."/>
            <person name="de Vries R.P."/>
            <person name="Igarashi K."/>
            <person name="Yadav J.S."/>
            <person name="Grigoriev I.V."/>
            <person name="Master E.R."/>
        </authorList>
    </citation>
    <scope>NUCLEOTIDE SEQUENCE [LARGE SCALE GENOMIC DNA]</scope>
    <source>
        <strain evidence="2 3">HHB-10118-sp</strain>
    </source>
</reference>
<proteinExistence type="predicted"/>
<dbReference type="Proteomes" id="UP000008370">
    <property type="component" value="Unassembled WGS sequence"/>
</dbReference>
<organism evidence="2 3">
    <name type="scientific">Phanerochaete carnosa (strain HHB-10118-sp)</name>
    <name type="common">White-rot fungus</name>
    <name type="synonym">Peniophora carnosa</name>
    <dbReference type="NCBI Taxonomy" id="650164"/>
    <lineage>
        <taxon>Eukaryota</taxon>
        <taxon>Fungi</taxon>
        <taxon>Dikarya</taxon>
        <taxon>Basidiomycota</taxon>
        <taxon>Agaricomycotina</taxon>
        <taxon>Agaricomycetes</taxon>
        <taxon>Polyporales</taxon>
        <taxon>Phanerochaetaceae</taxon>
        <taxon>Phanerochaete</taxon>
    </lineage>
</organism>
<gene>
    <name evidence="2" type="ORF">PHACADRAFT_33606</name>
</gene>
<feature type="region of interest" description="Disordered" evidence="1">
    <location>
        <begin position="713"/>
        <end position="758"/>
    </location>
</feature>
<dbReference type="GeneID" id="18919835"/>
<evidence type="ECO:0000313" key="3">
    <source>
        <dbReference type="Proteomes" id="UP000008370"/>
    </source>
</evidence>
<feature type="region of interest" description="Disordered" evidence="1">
    <location>
        <begin position="770"/>
        <end position="805"/>
    </location>
</feature>